<gene>
    <name evidence="2" type="ORF">Lpp41_04718</name>
</gene>
<protein>
    <recommendedName>
        <fullName evidence="4">DUF1056 family protein</fullName>
    </recommendedName>
</protein>
<proteinExistence type="predicted"/>
<evidence type="ECO:0000313" key="2">
    <source>
        <dbReference type="EMBL" id="EPC74182.1"/>
    </source>
</evidence>
<dbReference type="AlphaFoldDB" id="A0A829H8S1"/>
<keyword evidence="1" id="KW-0472">Membrane</keyword>
<evidence type="ECO:0000313" key="3">
    <source>
        <dbReference type="Proteomes" id="UP000014244"/>
    </source>
</evidence>
<evidence type="ECO:0008006" key="4">
    <source>
        <dbReference type="Google" id="ProtNLM"/>
    </source>
</evidence>
<dbReference type="EMBL" id="ANKE01000237">
    <property type="protein sequence ID" value="EPC74182.1"/>
    <property type="molecule type" value="Genomic_DNA"/>
</dbReference>
<reference evidence="2 3" key="1">
    <citation type="journal article" date="2013" name="PLoS ONE">
        <title>Lactobacillus paracasei comparative genomics: towards species pan-genome definition and exploitation of diversity.</title>
        <authorList>
            <person name="Smokvina T."/>
            <person name="Wels M."/>
            <person name="Polka J."/>
            <person name="Chervaux C."/>
            <person name="Brisse S."/>
            <person name="Boekhorst J."/>
            <person name="van Hylckama Vlieg J.E."/>
            <person name="Siezen R.J."/>
        </authorList>
    </citation>
    <scope>NUCLEOTIDE SEQUENCE [LARGE SCALE GENOMIC DNA]</scope>
    <source>
        <strain evidence="2 3">Lpp41</strain>
    </source>
</reference>
<comment type="caution">
    <text evidence="2">The sequence shown here is derived from an EMBL/GenBank/DDBJ whole genome shotgun (WGS) entry which is preliminary data.</text>
</comment>
<keyword evidence="1" id="KW-0812">Transmembrane</keyword>
<dbReference type="Pfam" id="PF06341">
    <property type="entry name" value="DUF1056"/>
    <property type="match status" value="1"/>
</dbReference>
<evidence type="ECO:0000256" key="1">
    <source>
        <dbReference type="SAM" id="Phobius"/>
    </source>
</evidence>
<sequence>MSKLTMLKELLPTVLFVSGLIAIVISAYLFNSIIGTLVLGSVLLFCGWLLTPTSSKAGDNR</sequence>
<feature type="transmembrane region" description="Helical" evidence="1">
    <location>
        <begin position="32"/>
        <end position="51"/>
    </location>
</feature>
<organism evidence="2 3">
    <name type="scientific">Lacticaseibacillus paracasei subsp. paracasei Lpp41</name>
    <dbReference type="NCBI Taxonomy" id="1256208"/>
    <lineage>
        <taxon>Bacteria</taxon>
        <taxon>Bacillati</taxon>
        <taxon>Bacillota</taxon>
        <taxon>Bacilli</taxon>
        <taxon>Lactobacillales</taxon>
        <taxon>Lactobacillaceae</taxon>
        <taxon>Lacticaseibacillus</taxon>
    </lineage>
</organism>
<dbReference type="Proteomes" id="UP000014244">
    <property type="component" value="Unassembled WGS sequence"/>
</dbReference>
<dbReference type="InterPro" id="IPR009406">
    <property type="entry name" value="DUF1056"/>
</dbReference>
<accession>A0A829H8S1</accession>
<name>A0A829H8S1_LACPA</name>
<keyword evidence="1" id="KW-1133">Transmembrane helix</keyword>